<dbReference type="PANTHER" id="PTHR11669:SF8">
    <property type="entry name" value="DNA POLYMERASE III SUBUNIT DELTA"/>
    <property type="match status" value="1"/>
</dbReference>
<organism evidence="2 3">
    <name type="scientific">Polynucleobacter sphagniphilus</name>
    <dbReference type="NCBI Taxonomy" id="1743169"/>
    <lineage>
        <taxon>Bacteria</taxon>
        <taxon>Pseudomonadati</taxon>
        <taxon>Pseudomonadota</taxon>
        <taxon>Betaproteobacteria</taxon>
        <taxon>Burkholderiales</taxon>
        <taxon>Burkholderiaceae</taxon>
        <taxon>Polynucleobacter</taxon>
    </lineage>
</organism>
<dbReference type="GO" id="GO:0009360">
    <property type="term" value="C:DNA polymerase III complex"/>
    <property type="evidence" value="ECO:0007669"/>
    <property type="project" value="TreeGrafter"/>
</dbReference>
<dbReference type="PANTHER" id="PTHR11669">
    <property type="entry name" value="REPLICATION FACTOR C / DNA POLYMERASE III GAMMA-TAU SUBUNIT"/>
    <property type="match status" value="1"/>
</dbReference>
<keyword evidence="2" id="KW-0548">Nucleotidyltransferase</keyword>
<dbReference type="RefSeq" id="WP_280756600.1">
    <property type="nucleotide sequence ID" value="NZ_JARXVW010000005.1"/>
</dbReference>
<keyword evidence="2" id="KW-0808">Transferase</keyword>
<dbReference type="AlphaFoldDB" id="A0AA43M7P5"/>
<dbReference type="Proteomes" id="UP001161160">
    <property type="component" value="Unassembled WGS sequence"/>
</dbReference>
<accession>A0AA43M7P5</accession>
<feature type="region of interest" description="Disordered" evidence="1">
    <location>
        <begin position="100"/>
        <end position="133"/>
    </location>
</feature>
<dbReference type="Pfam" id="PF13177">
    <property type="entry name" value="DNA_pol3_delta2"/>
    <property type="match status" value="1"/>
</dbReference>
<reference evidence="2" key="1">
    <citation type="submission" date="2023-04" db="EMBL/GenBank/DDBJ databases">
        <title>Genome Encyclopedia of Bacteria and Archaea VI: Functional Genomics of Type Strains.</title>
        <authorList>
            <person name="Whitman W."/>
        </authorList>
    </citation>
    <scope>NUCLEOTIDE SEQUENCE</scope>
    <source>
        <strain evidence="2">Enz.4-51</strain>
    </source>
</reference>
<feature type="compositionally biased region" description="Basic and acidic residues" evidence="1">
    <location>
        <begin position="110"/>
        <end position="133"/>
    </location>
</feature>
<dbReference type="GO" id="GO:0006261">
    <property type="term" value="P:DNA-templated DNA replication"/>
    <property type="evidence" value="ECO:0007669"/>
    <property type="project" value="TreeGrafter"/>
</dbReference>
<dbReference type="EC" id="2.7.7.7" evidence="2"/>
<comment type="caution">
    <text evidence="2">The sequence shown here is derived from an EMBL/GenBank/DDBJ whole genome shotgun (WGS) entry which is preliminary data.</text>
</comment>
<name>A0AA43M7P5_9BURK</name>
<proteinExistence type="predicted"/>
<keyword evidence="3" id="KW-1185">Reference proteome</keyword>
<dbReference type="InterPro" id="IPR027417">
    <property type="entry name" value="P-loop_NTPase"/>
</dbReference>
<evidence type="ECO:0000256" key="1">
    <source>
        <dbReference type="SAM" id="MobiDB-lite"/>
    </source>
</evidence>
<dbReference type="EMBL" id="JARXYA010000003">
    <property type="protein sequence ID" value="MDH6503490.1"/>
    <property type="molecule type" value="Genomic_DNA"/>
</dbReference>
<gene>
    <name evidence="2" type="ORF">M2127_000780</name>
</gene>
<dbReference type="InterPro" id="IPR050238">
    <property type="entry name" value="DNA_Rep/Repair_Clamp_Loader"/>
</dbReference>
<protein>
    <submittedName>
        <fullName evidence="2">DNA polymerase-3 subunit delta</fullName>
        <ecNumber evidence="2">2.7.7.7</ecNumber>
    </submittedName>
</protein>
<evidence type="ECO:0000313" key="3">
    <source>
        <dbReference type="Proteomes" id="UP001161160"/>
    </source>
</evidence>
<dbReference type="SUPFAM" id="SSF52540">
    <property type="entry name" value="P-loop containing nucleoside triphosphate hydrolases"/>
    <property type="match status" value="1"/>
</dbReference>
<dbReference type="GO" id="GO:0003887">
    <property type="term" value="F:DNA-directed DNA polymerase activity"/>
    <property type="evidence" value="ECO:0007669"/>
    <property type="project" value="UniProtKB-EC"/>
</dbReference>
<dbReference type="Gene3D" id="3.40.50.300">
    <property type="entry name" value="P-loop containing nucleotide triphosphate hydrolases"/>
    <property type="match status" value="1"/>
</dbReference>
<evidence type="ECO:0000313" key="2">
    <source>
        <dbReference type="EMBL" id="MDH6503490.1"/>
    </source>
</evidence>
<sequence length="385" mass="44045">MESLEGNRDQPCMRPQAIAPWLHAVWDSLDFHSFPNAMLLHGQSGMGKFEFAISLSKALLCESPDSQNRPCNQCEACHWFDSGNHPDFIALTPETHRKYLPQGNFDIDSEPSKKTKSTRDDDGDATEKKEKKNISIEETRSAIESLSIGSHRGGNRVILIYPLEMLRPDSANTLLKSLEEPPANTIFILLADRLDRVLPTIRSRCRLVAAPRPERALGLAWIREQLLRISQFRMSDSDIESIYDEQGGAPYAVLESLIARHNKDEKDELSISIQAARYLLESLSQGYRMNWLDAAEKIQKARFAVLLATMQRWVSDLQTVTQQAQPRYYPNHATTLSKLAQQARPLKLFKFWKSLIQMRRNENHPLAIRIQLESLLSQYQQVFED</sequence>